<dbReference type="Proteomes" id="UP000693672">
    <property type="component" value="Unassembled WGS sequence"/>
</dbReference>
<evidence type="ECO:0000256" key="5">
    <source>
        <dbReference type="ARBA" id="ARBA00022801"/>
    </source>
</evidence>
<evidence type="ECO:0000256" key="7">
    <source>
        <dbReference type="ARBA" id="ARBA00023049"/>
    </source>
</evidence>
<dbReference type="InterPro" id="IPR034274">
    <property type="entry name" value="ENP1_M14_CPD"/>
</dbReference>
<feature type="domain" description="LysM" evidence="9">
    <location>
        <begin position="2"/>
        <end position="46"/>
    </location>
</feature>
<dbReference type="GO" id="GO:0008270">
    <property type="term" value="F:zinc ion binding"/>
    <property type="evidence" value="ECO:0007669"/>
    <property type="project" value="InterPro"/>
</dbReference>
<evidence type="ECO:0000313" key="11">
    <source>
        <dbReference type="EMBL" id="CAG7625628.1"/>
    </source>
</evidence>
<dbReference type="PROSITE" id="PS51782">
    <property type="entry name" value="LYSM"/>
    <property type="match status" value="1"/>
</dbReference>
<dbReference type="PANTHER" id="PTHR11705">
    <property type="entry name" value="PROTEASE FAMILY M14 CARBOXYPEPTIDASE A,B"/>
    <property type="match status" value="1"/>
</dbReference>
<evidence type="ECO:0000256" key="8">
    <source>
        <dbReference type="PROSITE-ProRule" id="PRU01379"/>
    </source>
</evidence>
<dbReference type="PROSITE" id="PS52035">
    <property type="entry name" value="PEPTIDASE_M14"/>
    <property type="match status" value="1"/>
</dbReference>
<evidence type="ECO:0000256" key="4">
    <source>
        <dbReference type="ARBA" id="ARBA00022723"/>
    </source>
</evidence>
<dbReference type="SMART" id="SM00257">
    <property type="entry name" value="LysM"/>
    <property type="match status" value="1"/>
</dbReference>
<reference evidence="11" key="1">
    <citation type="submission" date="2021-06" db="EMBL/GenBank/DDBJ databases">
        <authorList>
            <person name="Criscuolo A."/>
        </authorList>
    </citation>
    <scope>NUCLEOTIDE SEQUENCE</scope>
    <source>
        <strain evidence="11">CIP111600</strain>
    </source>
</reference>
<feature type="active site" description="Proton donor/acceptor" evidence="8">
    <location>
        <position position="318"/>
    </location>
</feature>
<accession>A0A916NQI9</accession>
<keyword evidence="7" id="KW-0482">Metalloprotease</keyword>
<comment type="caution">
    <text evidence="11">The sequence shown here is derived from an EMBL/GenBank/DDBJ whole genome shotgun (WGS) entry which is preliminary data.</text>
</comment>
<dbReference type="InterPro" id="IPR000834">
    <property type="entry name" value="Peptidase_M14"/>
</dbReference>
<keyword evidence="12" id="KW-1185">Reference proteome</keyword>
<dbReference type="CDD" id="cd06229">
    <property type="entry name" value="M14_Endopeptidase_I"/>
    <property type="match status" value="1"/>
</dbReference>
<keyword evidence="6" id="KW-0862">Zinc</keyword>
<dbReference type="GO" id="GO:0004181">
    <property type="term" value="F:metallocarboxypeptidase activity"/>
    <property type="evidence" value="ECO:0007669"/>
    <property type="project" value="InterPro"/>
</dbReference>
<dbReference type="PROSITE" id="PS00132">
    <property type="entry name" value="CARBOXYPEPT_ZN_1"/>
    <property type="match status" value="1"/>
</dbReference>
<name>A0A916NQI9_9BACL</name>
<evidence type="ECO:0000259" key="9">
    <source>
        <dbReference type="PROSITE" id="PS51782"/>
    </source>
</evidence>
<dbReference type="RefSeq" id="WP_246627436.1">
    <property type="nucleotide sequence ID" value="NZ_CAJVAS010000010.1"/>
</dbReference>
<organism evidence="11 12">
    <name type="scientific">Paenibacillus solanacearum</name>
    <dbReference type="NCBI Taxonomy" id="2048548"/>
    <lineage>
        <taxon>Bacteria</taxon>
        <taxon>Bacillati</taxon>
        <taxon>Bacillota</taxon>
        <taxon>Bacilli</taxon>
        <taxon>Bacillales</taxon>
        <taxon>Paenibacillaceae</taxon>
        <taxon>Paenibacillus</taxon>
    </lineage>
</organism>
<evidence type="ECO:0000256" key="6">
    <source>
        <dbReference type="ARBA" id="ARBA00022833"/>
    </source>
</evidence>
<dbReference type="Pfam" id="PF01476">
    <property type="entry name" value="LysM"/>
    <property type="match status" value="1"/>
</dbReference>
<dbReference type="GO" id="GO:0005615">
    <property type="term" value="C:extracellular space"/>
    <property type="evidence" value="ECO:0007669"/>
    <property type="project" value="TreeGrafter"/>
</dbReference>
<dbReference type="EC" id="3.4.19.11" evidence="11"/>
<dbReference type="InterPro" id="IPR018392">
    <property type="entry name" value="LysM"/>
</dbReference>
<evidence type="ECO:0000259" key="10">
    <source>
        <dbReference type="PROSITE" id="PS52035"/>
    </source>
</evidence>
<dbReference type="CDD" id="cd00118">
    <property type="entry name" value="LysM"/>
    <property type="match status" value="1"/>
</dbReference>
<dbReference type="Pfam" id="PF00246">
    <property type="entry name" value="Peptidase_M14"/>
    <property type="match status" value="1"/>
</dbReference>
<evidence type="ECO:0000256" key="1">
    <source>
        <dbReference type="ARBA" id="ARBA00001947"/>
    </source>
</evidence>
<proteinExistence type="inferred from homology"/>
<comment type="similarity">
    <text evidence="2 8">Belongs to the peptidase M14 family.</text>
</comment>
<dbReference type="GO" id="GO:0006508">
    <property type="term" value="P:proteolysis"/>
    <property type="evidence" value="ECO:0007669"/>
    <property type="project" value="UniProtKB-KW"/>
</dbReference>
<evidence type="ECO:0000313" key="12">
    <source>
        <dbReference type="Proteomes" id="UP000693672"/>
    </source>
</evidence>
<comment type="cofactor">
    <cofactor evidence="1">
        <name>Zn(2+)</name>
        <dbReference type="ChEBI" id="CHEBI:29105"/>
    </cofactor>
</comment>
<keyword evidence="4" id="KW-0479">Metal-binding</keyword>
<dbReference type="InterPro" id="IPR057246">
    <property type="entry name" value="CARBOXYPEPT_ZN_1"/>
</dbReference>
<dbReference type="PANTHER" id="PTHR11705:SF143">
    <property type="entry name" value="SLL0236 PROTEIN"/>
    <property type="match status" value="1"/>
</dbReference>
<evidence type="ECO:0000256" key="2">
    <source>
        <dbReference type="ARBA" id="ARBA00005988"/>
    </source>
</evidence>
<keyword evidence="5 11" id="KW-0378">Hydrolase</keyword>
<keyword evidence="3" id="KW-0645">Protease</keyword>
<protein>
    <submittedName>
        <fullName evidence="11">Gamma-D-glutamyl-L-diamino acid endopeptidase 1</fullName>
        <ecNumber evidence="11">3.4.19.11</ecNumber>
    </submittedName>
</protein>
<gene>
    <name evidence="11" type="ORF">PAESOLCIP111_02746</name>
</gene>
<dbReference type="AlphaFoldDB" id="A0A916NQI9"/>
<dbReference type="EMBL" id="CAJVAS010000010">
    <property type="protein sequence ID" value="CAG7625628.1"/>
    <property type="molecule type" value="Genomic_DNA"/>
</dbReference>
<dbReference type="SMART" id="SM00631">
    <property type="entry name" value="Zn_pept"/>
    <property type="match status" value="1"/>
</dbReference>
<feature type="domain" description="Peptidase M14" evidence="10">
    <location>
        <begin position="59"/>
        <end position="346"/>
    </location>
</feature>
<sequence length="348" mass="38105">MNRYPIQAGDSIAVLAGRFGLSVAELMAANPGMDPRRLRIGQTVIIPPRAHASIVDTSGAYGYGSLMSDVAALEMAYPFLQTGMIGQSVMGRAIPVIRIGSGCKEVHYNGAFHANEWITSALLAKFVEDCARACCTSGHLRGYDVKALFERVSLYVVPMVNPDGVELVHGTLGAGEALYAQLVQWNGGSCDFSGWKANIRGVDLNDQFPAFWETERARRDVPGPGPRDFTGEAPLTEPEAQAIEAFTRCRDFHLVMALHTQGQEIYWNYRDLEPQEAEAAAIRLGRASGYVPVKLSGSDAGYKDWFIQEYRRLGFTVEAGDGVNPLPIEQFDAIYERLIGLLLEGLQL</sequence>
<evidence type="ECO:0000256" key="3">
    <source>
        <dbReference type="ARBA" id="ARBA00022670"/>
    </source>
</evidence>